<organism evidence="1 2">
    <name type="scientific">Ajellomyces capsulatus (strain H88)</name>
    <name type="common">Darling's disease fungus</name>
    <name type="synonym">Histoplasma capsulatum</name>
    <dbReference type="NCBI Taxonomy" id="544711"/>
    <lineage>
        <taxon>Eukaryota</taxon>
        <taxon>Fungi</taxon>
        <taxon>Dikarya</taxon>
        <taxon>Ascomycota</taxon>
        <taxon>Pezizomycotina</taxon>
        <taxon>Eurotiomycetes</taxon>
        <taxon>Eurotiomycetidae</taxon>
        <taxon>Onygenales</taxon>
        <taxon>Ajellomycetaceae</taxon>
        <taxon>Histoplasma</taxon>
    </lineage>
</organism>
<protein>
    <submittedName>
        <fullName evidence="1">Uncharacterized protein</fullName>
    </submittedName>
</protein>
<accession>A0A8A1LN06</accession>
<gene>
    <name evidence="1" type="ORF">I7I53_03627</name>
</gene>
<dbReference type="EMBL" id="CP069105">
    <property type="protein sequence ID" value="QSS55678.1"/>
    <property type="molecule type" value="Genomic_DNA"/>
</dbReference>
<dbReference type="Proteomes" id="UP000663419">
    <property type="component" value="Chromosome 4"/>
</dbReference>
<evidence type="ECO:0000313" key="1">
    <source>
        <dbReference type="EMBL" id="QSS55678.1"/>
    </source>
</evidence>
<dbReference type="AlphaFoldDB" id="A0A8A1LN06"/>
<proteinExistence type="predicted"/>
<sequence>MTTHHPQSQGVFKVATARCSTVARCGARRCMRRKSDHNSRCHHFLAKSKEESGQDRYHHGLEPSFAVSKAQSSIGTRVIYLNHTFPALDRCNIYLIFHRASFGSWSISSCILCRWGIKPLDN</sequence>
<name>A0A8A1LN06_AJEC8</name>
<evidence type="ECO:0000313" key="2">
    <source>
        <dbReference type="Proteomes" id="UP000663419"/>
    </source>
</evidence>
<reference evidence="1" key="1">
    <citation type="submission" date="2021-01" db="EMBL/GenBank/DDBJ databases">
        <title>Chromosome-level genome assembly of a human fungal pathogen reveals clustering of transcriptionally co-regulated genes.</title>
        <authorList>
            <person name="Voorhies M."/>
            <person name="Cohen S."/>
            <person name="Shea T.P."/>
            <person name="Petrus S."/>
            <person name="Munoz J.F."/>
            <person name="Poplawski S."/>
            <person name="Goldman W.E."/>
            <person name="Michael T."/>
            <person name="Cuomo C.A."/>
            <person name="Sil A."/>
            <person name="Beyhan S."/>
        </authorList>
    </citation>
    <scope>NUCLEOTIDE SEQUENCE</scope>
    <source>
        <strain evidence="1">H88</strain>
    </source>
</reference>
<dbReference type="VEuPathDB" id="FungiDB:I7I53_03627"/>